<proteinExistence type="predicted"/>
<evidence type="ECO:0000256" key="4">
    <source>
        <dbReference type="ARBA" id="ARBA00023136"/>
    </source>
</evidence>
<gene>
    <name evidence="7" type="ORF">I5776_01440</name>
</gene>
<organism evidence="7 8">
    <name type="scientific">Heyndrickxia vini</name>
    <dbReference type="NCBI Taxonomy" id="1476025"/>
    <lineage>
        <taxon>Bacteria</taxon>
        <taxon>Bacillati</taxon>
        <taxon>Bacillota</taxon>
        <taxon>Bacilli</taxon>
        <taxon>Bacillales</taxon>
        <taxon>Bacillaceae</taxon>
        <taxon>Heyndrickxia</taxon>
    </lineage>
</organism>
<keyword evidence="4 5" id="KW-0472">Membrane</keyword>
<feature type="transmembrane region" description="Helical" evidence="5">
    <location>
        <begin position="43"/>
        <end position="63"/>
    </location>
</feature>
<keyword evidence="2 5" id="KW-0812">Transmembrane</keyword>
<feature type="transmembrane region" description="Helical" evidence="5">
    <location>
        <begin position="195"/>
        <end position="217"/>
    </location>
</feature>
<feature type="transmembrane region" description="Helical" evidence="5">
    <location>
        <begin position="359"/>
        <end position="380"/>
    </location>
</feature>
<feature type="transmembrane region" description="Helical" evidence="5">
    <location>
        <begin position="278"/>
        <end position="305"/>
    </location>
</feature>
<feature type="transmembrane region" description="Helical" evidence="5">
    <location>
        <begin position="237"/>
        <end position="258"/>
    </location>
</feature>
<keyword evidence="3 5" id="KW-1133">Transmembrane helix</keyword>
<keyword evidence="8" id="KW-1185">Reference proteome</keyword>
<feature type="domain" description="Amino acid permease/ SLC12A" evidence="6">
    <location>
        <begin position="15"/>
        <end position="422"/>
    </location>
</feature>
<dbReference type="Gene3D" id="1.20.1740.10">
    <property type="entry name" value="Amino acid/polyamine transporter I"/>
    <property type="match status" value="1"/>
</dbReference>
<dbReference type="Pfam" id="PF00324">
    <property type="entry name" value="AA_permease"/>
    <property type="match status" value="1"/>
</dbReference>
<dbReference type="PANTHER" id="PTHR42770">
    <property type="entry name" value="AMINO ACID TRANSPORTER-RELATED"/>
    <property type="match status" value="1"/>
</dbReference>
<feature type="transmembrane region" description="Helical" evidence="5">
    <location>
        <begin position="135"/>
        <end position="155"/>
    </location>
</feature>
<dbReference type="EMBL" id="CP065425">
    <property type="protein sequence ID" value="QQZ09674.1"/>
    <property type="molecule type" value="Genomic_DNA"/>
</dbReference>
<evidence type="ECO:0000259" key="6">
    <source>
        <dbReference type="Pfam" id="PF00324"/>
    </source>
</evidence>
<feature type="transmembrane region" description="Helical" evidence="5">
    <location>
        <begin position="12"/>
        <end position="31"/>
    </location>
</feature>
<evidence type="ECO:0000256" key="5">
    <source>
        <dbReference type="SAM" id="Phobius"/>
    </source>
</evidence>
<evidence type="ECO:0000313" key="8">
    <source>
        <dbReference type="Proteomes" id="UP000595691"/>
    </source>
</evidence>
<feature type="transmembrane region" description="Helical" evidence="5">
    <location>
        <begin position="425"/>
        <end position="444"/>
    </location>
</feature>
<dbReference type="PIRSF" id="PIRSF006060">
    <property type="entry name" value="AA_transporter"/>
    <property type="match status" value="1"/>
</dbReference>
<reference evidence="7 8" key="1">
    <citation type="submission" date="2020-11" db="EMBL/GenBank/DDBJ databases">
        <title>Taxonomic evaluation of the Bacillus sporothermodurans group of bacteria based on whole genome sequences.</title>
        <authorList>
            <person name="Fiedler G."/>
            <person name="Herbstmann A.-D."/>
            <person name="Doll E."/>
            <person name="Wenning M."/>
            <person name="Brinks E."/>
            <person name="Kabisch J."/>
            <person name="Breitenwieser F."/>
            <person name="Lappann M."/>
            <person name="Boehnlein C."/>
            <person name="Franz C."/>
        </authorList>
    </citation>
    <scope>NUCLEOTIDE SEQUENCE [LARGE SCALE GENOMIC DNA]</scope>
    <source>
        <strain evidence="7 8">JCM 19841</strain>
    </source>
</reference>
<feature type="transmembrane region" description="Helical" evidence="5">
    <location>
        <begin position="400"/>
        <end position="419"/>
    </location>
</feature>
<evidence type="ECO:0000313" key="7">
    <source>
        <dbReference type="EMBL" id="QQZ09674.1"/>
    </source>
</evidence>
<sequence>MSKNNDFSKVLSRADVIVLAFGAMIGWGWVVLSGDWISKAGSLGSMLAFLIGGIMVTFVGLVYSELTTALPKTGGAHHFAQEAFGSKAAFIVSWSILLGYVSVVAFEAVALPTVIEYIFPNYQVGYMWTIAGWDVYFSWVAVGMVGSIIVTWINFIGVKQAAVLQLVLTALLAIVGLFLIFGSAFGGEVKNMDPLFTGGMAGLMGVMIMTPFMFVGFDVIPQMAEEMNIPKKTVGRVLLLSVALAVLWYIFIILGVSLSLNEGQLKVSSLPTADAMGAVFGSAVFSKILILGGIAGILTSWNAFIIGGSRVMYAMAQDGMLPGWFGKLHPKYKTPKNAILVIGLLATVCPLLGRPALVWLVDAGGLSIVIAYFIVSLSFVVLRKTQPKLPRPFQAGKSNIVGILASILSIGFIVLYMPGMPASLVWPYEWIIFGAWWVAGLYFFMKIPKVERIQTSTTEQTFKE</sequence>
<comment type="subcellular location">
    <subcellularLocation>
        <location evidence="1">Membrane</location>
        <topology evidence="1">Multi-pass membrane protein</topology>
    </subcellularLocation>
</comment>
<evidence type="ECO:0000256" key="3">
    <source>
        <dbReference type="ARBA" id="ARBA00022989"/>
    </source>
</evidence>
<protein>
    <submittedName>
        <fullName evidence="7">Amino acid permease</fullName>
    </submittedName>
</protein>
<evidence type="ECO:0000256" key="1">
    <source>
        <dbReference type="ARBA" id="ARBA00004141"/>
    </source>
</evidence>
<dbReference type="InterPro" id="IPR004841">
    <property type="entry name" value="AA-permease/SLC12A_dom"/>
</dbReference>
<dbReference type="InterPro" id="IPR050367">
    <property type="entry name" value="APC_superfamily"/>
</dbReference>
<feature type="transmembrane region" description="Helical" evidence="5">
    <location>
        <begin position="162"/>
        <end position="183"/>
    </location>
</feature>
<dbReference type="RefSeq" id="WP_202778642.1">
    <property type="nucleotide sequence ID" value="NZ_CP065425.1"/>
</dbReference>
<feature type="transmembrane region" description="Helical" evidence="5">
    <location>
        <begin position="337"/>
        <end position="353"/>
    </location>
</feature>
<name>A0ABX7E357_9BACI</name>
<feature type="transmembrane region" description="Helical" evidence="5">
    <location>
        <begin position="88"/>
        <end position="115"/>
    </location>
</feature>
<dbReference type="Proteomes" id="UP000595691">
    <property type="component" value="Chromosome"/>
</dbReference>
<evidence type="ECO:0000256" key="2">
    <source>
        <dbReference type="ARBA" id="ARBA00022692"/>
    </source>
</evidence>
<accession>A0ABX7E357</accession>
<dbReference type="PANTHER" id="PTHR42770:SF7">
    <property type="entry name" value="MEMBRANE PROTEIN"/>
    <property type="match status" value="1"/>
</dbReference>